<name>A0A1M5I071_9ACTN</name>
<dbReference type="AlphaFoldDB" id="A0A1M5I071"/>
<organism evidence="2 3">
    <name type="scientific">Jatrophihabitans endophyticus</name>
    <dbReference type="NCBI Taxonomy" id="1206085"/>
    <lineage>
        <taxon>Bacteria</taxon>
        <taxon>Bacillati</taxon>
        <taxon>Actinomycetota</taxon>
        <taxon>Actinomycetes</taxon>
        <taxon>Jatrophihabitantales</taxon>
        <taxon>Jatrophihabitantaceae</taxon>
        <taxon>Jatrophihabitans</taxon>
    </lineage>
</organism>
<dbReference type="InterPro" id="IPR006311">
    <property type="entry name" value="TAT_signal"/>
</dbReference>
<evidence type="ECO:0000313" key="3">
    <source>
        <dbReference type="Proteomes" id="UP000186132"/>
    </source>
</evidence>
<accession>A0A1M5I071</accession>
<dbReference type="OrthoDB" id="3531777at2"/>
<evidence type="ECO:0000313" key="2">
    <source>
        <dbReference type="EMBL" id="SHG21704.1"/>
    </source>
</evidence>
<dbReference type="Proteomes" id="UP000186132">
    <property type="component" value="Unassembled WGS sequence"/>
</dbReference>
<dbReference type="PROSITE" id="PS51318">
    <property type="entry name" value="TAT"/>
    <property type="match status" value="1"/>
</dbReference>
<dbReference type="STRING" id="1206085.SAMN05443575_1707"/>
<gene>
    <name evidence="2" type="ORF">SAMN05443575_1707</name>
</gene>
<protein>
    <recommendedName>
        <fullName evidence="4">SH3 domain-containing protein</fullName>
    </recommendedName>
</protein>
<dbReference type="RefSeq" id="WP_073388561.1">
    <property type="nucleotide sequence ID" value="NZ_FQVU01000002.1"/>
</dbReference>
<dbReference type="EMBL" id="FQVU01000002">
    <property type="protein sequence ID" value="SHG21704.1"/>
    <property type="molecule type" value="Genomic_DNA"/>
</dbReference>
<sequence>MRPLPSRTSLVAAATGLALAAGLAVATPASAAGSNYMHTTHASKACLVHGNLPKTGVDKSYGWRVAKGHALPVRYTVGKYTMVIDRSRKHKALHWGFIAKSCLVDPYAYDTSKHRLKDRRGVGGDGKVKKVVVAPKAGHGRKTLHVSSAGTLRNAPKSFVIGNVRAHETFVITKASCGHHGSSAWIFGHDKATGRWGYVQSKHLPACR</sequence>
<proteinExistence type="predicted"/>
<evidence type="ECO:0008006" key="4">
    <source>
        <dbReference type="Google" id="ProtNLM"/>
    </source>
</evidence>
<keyword evidence="1" id="KW-0732">Signal</keyword>
<feature type="chain" id="PRO_5012431870" description="SH3 domain-containing protein" evidence="1">
    <location>
        <begin position="32"/>
        <end position="208"/>
    </location>
</feature>
<reference evidence="2 3" key="1">
    <citation type="submission" date="2016-11" db="EMBL/GenBank/DDBJ databases">
        <authorList>
            <person name="Jaros S."/>
            <person name="Januszkiewicz K."/>
            <person name="Wedrychowicz H."/>
        </authorList>
    </citation>
    <scope>NUCLEOTIDE SEQUENCE [LARGE SCALE GENOMIC DNA]</scope>
    <source>
        <strain evidence="2 3">DSM 45627</strain>
    </source>
</reference>
<evidence type="ECO:0000256" key="1">
    <source>
        <dbReference type="SAM" id="SignalP"/>
    </source>
</evidence>
<feature type="signal peptide" evidence="1">
    <location>
        <begin position="1"/>
        <end position="31"/>
    </location>
</feature>
<keyword evidence="3" id="KW-1185">Reference proteome</keyword>